<protein>
    <submittedName>
        <fullName evidence="2">YdiK family protein</fullName>
    </submittedName>
</protein>
<feature type="transmembrane region" description="Helical" evidence="1">
    <location>
        <begin position="34"/>
        <end position="54"/>
    </location>
</feature>
<name>A0ABW0YNY2_9BACI</name>
<evidence type="ECO:0000313" key="3">
    <source>
        <dbReference type="Proteomes" id="UP001596142"/>
    </source>
</evidence>
<keyword evidence="1" id="KW-0472">Membrane</keyword>
<keyword evidence="1" id="KW-0812">Transmembrane</keyword>
<feature type="transmembrane region" description="Helical" evidence="1">
    <location>
        <begin position="7"/>
        <end position="28"/>
    </location>
</feature>
<gene>
    <name evidence="2" type="ORF">ACFPU1_13930</name>
</gene>
<dbReference type="Proteomes" id="UP001596142">
    <property type="component" value="Unassembled WGS sequence"/>
</dbReference>
<accession>A0ABW0YNY2</accession>
<keyword evidence="1" id="KW-1133">Transmembrane helix</keyword>
<comment type="caution">
    <text evidence="2">The sequence shown here is derived from an EMBL/GenBank/DDBJ whole genome shotgun (WGS) entry which is preliminary data.</text>
</comment>
<dbReference type="Pfam" id="PF14146">
    <property type="entry name" value="DUF4305"/>
    <property type="match status" value="1"/>
</dbReference>
<evidence type="ECO:0000313" key="2">
    <source>
        <dbReference type="EMBL" id="MFC5713866.1"/>
    </source>
</evidence>
<dbReference type="EMBL" id="JBHSOZ010000008">
    <property type="protein sequence ID" value="MFC5713866.1"/>
    <property type="molecule type" value="Genomic_DNA"/>
</dbReference>
<organism evidence="2 3">
    <name type="scientific">Thalassorhabdus alkalitolerans</name>
    <dbReference type="NCBI Taxonomy" id="2282697"/>
    <lineage>
        <taxon>Bacteria</taxon>
        <taxon>Bacillati</taxon>
        <taxon>Bacillota</taxon>
        <taxon>Bacilli</taxon>
        <taxon>Bacillales</taxon>
        <taxon>Bacillaceae</taxon>
        <taxon>Thalassorhabdus</taxon>
    </lineage>
</organism>
<keyword evidence="3" id="KW-1185">Reference proteome</keyword>
<evidence type="ECO:0000256" key="1">
    <source>
        <dbReference type="SAM" id="Phobius"/>
    </source>
</evidence>
<dbReference type="RefSeq" id="WP_054635909.1">
    <property type="nucleotide sequence ID" value="NZ_JBHSOZ010000008.1"/>
</dbReference>
<sequence length="63" mass="7332">MRFSPRFMGTMYIVIGIMFIVLAVQNVRENSWNVWTWFFAAIAAVDILVGLRFFGLKRADSKE</sequence>
<proteinExistence type="predicted"/>
<dbReference type="InterPro" id="IPR025426">
    <property type="entry name" value="DUF4305"/>
</dbReference>
<reference evidence="3" key="1">
    <citation type="journal article" date="2019" name="Int. J. Syst. Evol. Microbiol.">
        <title>The Global Catalogue of Microorganisms (GCM) 10K type strain sequencing project: providing services to taxonomists for standard genome sequencing and annotation.</title>
        <authorList>
            <consortium name="The Broad Institute Genomics Platform"/>
            <consortium name="The Broad Institute Genome Sequencing Center for Infectious Disease"/>
            <person name="Wu L."/>
            <person name="Ma J."/>
        </authorList>
    </citation>
    <scope>NUCLEOTIDE SEQUENCE [LARGE SCALE GENOMIC DNA]</scope>
    <source>
        <strain evidence="3">CECT 7184</strain>
    </source>
</reference>